<protein>
    <submittedName>
        <fullName evidence="2">Uncharacterized protein</fullName>
    </submittedName>
</protein>
<dbReference type="HOGENOM" id="CLU_2201013_0_0_1"/>
<dbReference type="Gramene" id="OB02G26030.1">
    <property type="protein sequence ID" value="OB02G26030.1"/>
    <property type="gene ID" value="OB02G26030"/>
</dbReference>
<dbReference type="AlphaFoldDB" id="J3LD86"/>
<sequence>MALFTMFITIAHLFVFVDHSERILPLKKTHKLKINMKSFVKNLEYITKISISLALKKDRHITRTIIPDQIKFIKKIQKAISNMHMDWVLWAWMLEIKITTYNLQRVPN</sequence>
<reference evidence="2" key="1">
    <citation type="submission" date="2013-04" db="UniProtKB">
        <authorList>
            <consortium name="EnsemblPlants"/>
        </authorList>
    </citation>
    <scope>IDENTIFICATION</scope>
</reference>
<name>J3LD86_ORYBR</name>
<evidence type="ECO:0000256" key="1">
    <source>
        <dbReference type="SAM" id="SignalP"/>
    </source>
</evidence>
<dbReference type="EnsemblPlants" id="OB02G26030.1">
    <property type="protein sequence ID" value="OB02G26030.1"/>
    <property type="gene ID" value="OB02G26030"/>
</dbReference>
<accession>J3LD86</accession>
<evidence type="ECO:0000313" key="2">
    <source>
        <dbReference type="EnsemblPlants" id="OB02G26030.1"/>
    </source>
</evidence>
<evidence type="ECO:0000313" key="3">
    <source>
        <dbReference type="Proteomes" id="UP000006038"/>
    </source>
</evidence>
<feature type="signal peptide" evidence="1">
    <location>
        <begin position="1"/>
        <end position="20"/>
    </location>
</feature>
<keyword evidence="1" id="KW-0732">Signal</keyword>
<proteinExistence type="predicted"/>
<keyword evidence="3" id="KW-1185">Reference proteome</keyword>
<dbReference type="Proteomes" id="UP000006038">
    <property type="component" value="Unassembled WGS sequence"/>
</dbReference>
<feature type="chain" id="PRO_5003773386" evidence="1">
    <location>
        <begin position="21"/>
        <end position="108"/>
    </location>
</feature>
<organism evidence="2">
    <name type="scientific">Oryza brachyantha</name>
    <name type="common">malo sina</name>
    <dbReference type="NCBI Taxonomy" id="4533"/>
    <lineage>
        <taxon>Eukaryota</taxon>
        <taxon>Viridiplantae</taxon>
        <taxon>Streptophyta</taxon>
        <taxon>Embryophyta</taxon>
        <taxon>Tracheophyta</taxon>
        <taxon>Spermatophyta</taxon>
        <taxon>Magnoliopsida</taxon>
        <taxon>Liliopsida</taxon>
        <taxon>Poales</taxon>
        <taxon>Poaceae</taxon>
        <taxon>BOP clade</taxon>
        <taxon>Oryzoideae</taxon>
        <taxon>Oryzeae</taxon>
        <taxon>Oryzinae</taxon>
        <taxon>Oryza</taxon>
    </lineage>
</organism>